<feature type="compositionally biased region" description="Pro residues" evidence="1">
    <location>
        <begin position="144"/>
        <end position="159"/>
    </location>
</feature>
<comment type="caution">
    <text evidence="2">The sequence shown here is derived from an EMBL/GenBank/DDBJ whole genome shotgun (WGS) entry which is preliminary data.</text>
</comment>
<proteinExistence type="predicted"/>
<organism evidence="2">
    <name type="scientific">Oscillatoriales cyanobacterium SpSt-418</name>
    <dbReference type="NCBI Taxonomy" id="2282169"/>
    <lineage>
        <taxon>Bacteria</taxon>
        <taxon>Bacillati</taxon>
        <taxon>Cyanobacteriota</taxon>
        <taxon>Cyanophyceae</taxon>
        <taxon>Oscillatoriophycideae</taxon>
        <taxon>Oscillatoriales</taxon>
    </lineage>
</organism>
<gene>
    <name evidence="2" type="ORF">ENR64_29025</name>
</gene>
<evidence type="ECO:0000313" key="2">
    <source>
        <dbReference type="EMBL" id="HFN01715.1"/>
    </source>
</evidence>
<reference evidence="2" key="1">
    <citation type="journal article" date="2020" name="mSystems">
        <title>Genome- and Community-Level Interaction Insights into Carbon Utilization and Element Cycling Functions of Hydrothermarchaeota in Hydrothermal Sediment.</title>
        <authorList>
            <person name="Zhou Z."/>
            <person name="Liu Y."/>
            <person name="Xu W."/>
            <person name="Pan J."/>
            <person name="Luo Z.H."/>
            <person name="Li M."/>
        </authorList>
    </citation>
    <scope>NUCLEOTIDE SEQUENCE [LARGE SCALE GENOMIC DNA]</scope>
    <source>
        <strain evidence="2">SpSt-418</strain>
    </source>
</reference>
<dbReference type="EMBL" id="DSRU01000438">
    <property type="protein sequence ID" value="HFN01715.1"/>
    <property type="molecule type" value="Genomic_DNA"/>
</dbReference>
<accession>A0A7C3PJV8</accession>
<dbReference type="InterPro" id="IPR021787">
    <property type="entry name" value="DUF3352"/>
</dbReference>
<feature type="region of interest" description="Disordered" evidence="1">
    <location>
        <begin position="571"/>
        <end position="608"/>
    </location>
</feature>
<name>A0A7C3PJV8_9CYAN</name>
<protein>
    <submittedName>
        <fullName evidence="2">DUF3352 domain-containing protein</fullName>
    </submittedName>
</protein>
<feature type="region of interest" description="Disordered" evidence="1">
    <location>
        <begin position="133"/>
        <end position="164"/>
    </location>
</feature>
<sequence length="608" mass="65053">MTRSQKPKKRGLATPTLLLTLGASALLIGGGAAALVYFLNRGGTVGNMPVGANVVPQDALMAVSLNTDEEQWRKLRTFGTPQSQAAFDQNLAQLRDRLLTANNLNYEQDIKPWVGEEVTFAVFTPTAAATPNALPSPGASPEVLPSPVPSPNALPPVPTPQNQQPTLVILPIRDGLKAKEILEKPRSQAGTTAERTYQDVTIREVKSKDQTVSFAALDGRLLVVSNDTKAMDRAIDTYKGAPSLAAVPGYSQSLSKIQGGKPFGKLYVNLPAAASSTGRSNPQAVAAQQLQGLASNINLEAEGIRFKSIYWLRPDSDRQHEVRNNAKDIAKRLPADTLLMASGGSLQRFWRDYSQGTTVNPFLPINPQALEKGVQQTVGMDLQKDFLSWMDDEFALALVATPENAGPTVPYSVVLMVKAGDRRAAEASLKRLDQAMAERYKLKVEESKVGNQPVVNWTLPLAGPTITHGWLDGNVAFLSLGAPLAEGLIPRPAQPLGESAAFKQSVPQDLQPNNGTFFVDIDRAVTAKNLPLLQIPPGNRDLFSAIRSLGVTAAYNDDRSIRFDIFTALKTGNQPTPLPSPTVPAPGAGLPGSEAPAIDAPVQPSPTN</sequence>
<dbReference type="Pfam" id="PF11832">
    <property type="entry name" value="DUF3352"/>
    <property type="match status" value="1"/>
</dbReference>
<dbReference type="AlphaFoldDB" id="A0A7C3PJV8"/>
<evidence type="ECO:0000256" key="1">
    <source>
        <dbReference type="SAM" id="MobiDB-lite"/>
    </source>
</evidence>